<dbReference type="Proteomes" id="UP000190037">
    <property type="component" value="Unassembled WGS sequence"/>
</dbReference>
<dbReference type="AlphaFoldDB" id="A0A1T3NM68"/>
<reference evidence="1 2" key="1">
    <citation type="submission" date="2017-03" db="EMBL/GenBank/DDBJ databases">
        <title>Draft genome sequence of Streptomyces scabrisporus NF3, endophyte isolated from Amphipterygium adstringens.</title>
        <authorList>
            <person name="Vazquez M."/>
            <person name="Ceapa C.D."/>
            <person name="Rodriguez Luna D."/>
            <person name="Sanchez Esquivel S."/>
        </authorList>
    </citation>
    <scope>NUCLEOTIDE SEQUENCE [LARGE SCALE GENOMIC DNA]</scope>
    <source>
        <strain evidence="1 2">NF3</strain>
    </source>
</reference>
<gene>
    <name evidence="1" type="ORF">B4N89_37140</name>
</gene>
<evidence type="ECO:0000313" key="1">
    <source>
        <dbReference type="EMBL" id="OPC77884.1"/>
    </source>
</evidence>
<dbReference type="Gene3D" id="1.10.357.10">
    <property type="entry name" value="Tetracycline Repressor, domain 2"/>
    <property type="match status" value="1"/>
</dbReference>
<dbReference type="RefSeq" id="WP_078980977.1">
    <property type="nucleotide sequence ID" value="NZ_MWQN01000003.1"/>
</dbReference>
<name>A0A1T3NM68_9ACTN</name>
<comment type="caution">
    <text evidence="1">The sequence shown here is derived from an EMBL/GenBank/DDBJ whole genome shotgun (WGS) entry which is preliminary data.</text>
</comment>
<accession>A0A1T3NM68</accession>
<evidence type="ECO:0000313" key="2">
    <source>
        <dbReference type="Proteomes" id="UP000190037"/>
    </source>
</evidence>
<proteinExistence type="predicted"/>
<protein>
    <submittedName>
        <fullName evidence="1">Uncharacterized protein</fullName>
    </submittedName>
</protein>
<keyword evidence="2" id="KW-1185">Reference proteome</keyword>
<dbReference type="OrthoDB" id="8688418at2"/>
<sequence length="115" mass="11971">MVLPKACGAHGLAAEPARRRGLDADTALYPRLAAGAAFTAFDTVLYRWNSGDGTADPGEPTARAFAVIAPALDTVEVRDFGRSRPPLARSPGRVGALVRLPGPLPRGRAVAAVVR</sequence>
<dbReference type="EMBL" id="MWQN01000003">
    <property type="protein sequence ID" value="OPC77884.1"/>
    <property type="molecule type" value="Genomic_DNA"/>
</dbReference>
<organism evidence="1 2">
    <name type="scientific">Embleya scabrispora</name>
    <dbReference type="NCBI Taxonomy" id="159449"/>
    <lineage>
        <taxon>Bacteria</taxon>
        <taxon>Bacillati</taxon>
        <taxon>Actinomycetota</taxon>
        <taxon>Actinomycetes</taxon>
        <taxon>Kitasatosporales</taxon>
        <taxon>Streptomycetaceae</taxon>
        <taxon>Embleya</taxon>
    </lineage>
</organism>